<reference evidence="1 2" key="1">
    <citation type="journal article" date="2006" name="Science">
        <title>The genome of black cottonwood, Populus trichocarpa (Torr. &amp; Gray).</title>
        <authorList>
            <person name="Tuskan G.A."/>
            <person name="Difazio S."/>
            <person name="Jansson S."/>
            <person name="Bohlmann J."/>
            <person name="Grigoriev I."/>
            <person name="Hellsten U."/>
            <person name="Putnam N."/>
            <person name="Ralph S."/>
            <person name="Rombauts S."/>
            <person name="Salamov A."/>
            <person name="Schein J."/>
            <person name="Sterck L."/>
            <person name="Aerts A."/>
            <person name="Bhalerao R.R."/>
            <person name="Bhalerao R.P."/>
            <person name="Blaudez D."/>
            <person name="Boerjan W."/>
            <person name="Brun A."/>
            <person name="Brunner A."/>
            <person name="Busov V."/>
            <person name="Campbell M."/>
            <person name="Carlson J."/>
            <person name="Chalot M."/>
            <person name="Chapman J."/>
            <person name="Chen G.L."/>
            <person name="Cooper D."/>
            <person name="Coutinho P.M."/>
            <person name="Couturier J."/>
            <person name="Covert S."/>
            <person name="Cronk Q."/>
            <person name="Cunningham R."/>
            <person name="Davis J."/>
            <person name="Degroeve S."/>
            <person name="Dejardin A."/>
            <person name="Depamphilis C."/>
            <person name="Detter J."/>
            <person name="Dirks B."/>
            <person name="Dubchak I."/>
            <person name="Duplessis S."/>
            <person name="Ehlting J."/>
            <person name="Ellis B."/>
            <person name="Gendler K."/>
            <person name="Goodstein D."/>
            <person name="Gribskov M."/>
            <person name="Grimwood J."/>
            <person name="Groover A."/>
            <person name="Gunter L."/>
            <person name="Hamberger B."/>
            <person name="Heinze B."/>
            <person name="Helariutta Y."/>
            <person name="Henrissat B."/>
            <person name="Holligan D."/>
            <person name="Holt R."/>
            <person name="Huang W."/>
            <person name="Islam-Faridi N."/>
            <person name="Jones S."/>
            <person name="Jones-Rhoades M."/>
            <person name="Jorgensen R."/>
            <person name="Joshi C."/>
            <person name="Kangasjarvi J."/>
            <person name="Karlsson J."/>
            <person name="Kelleher C."/>
            <person name="Kirkpatrick R."/>
            <person name="Kirst M."/>
            <person name="Kohler A."/>
            <person name="Kalluri U."/>
            <person name="Larimer F."/>
            <person name="Leebens-Mack J."/>
            <person name="Leple J.C."/>
            <person name="Locascio P."/>
            <person name="Lou Y."/>
            <person name="Lucas S."/>
            <person name="Martin F."/>
            <person name="Montanini B."/>
            <person name="Napoli C."/>
            <person name="Nelson D.R."/>
            <person name="Nelson C."/>
            <person name="Nieminen K."/>
            <person name="Nilsson O."/>
            <person name="Pereda V."/>
            <person name="Peter G."/>
            <person name="Philippe R."/>
            <person name="Pilate G."/>
            <person name="Poliakov A."/>
            <person name="Razumovskaya J."/>
            <person name="Richardson P."/>
            <person name="Rinaldi C."/>
            <person name="Ritland K."/>
            <person name="Rouze P."/>
            <person name="Ryaboy D."/>
            <person name="Schmutz J."/>
            <person name="Schrader J."/>
            <person name="Segerman B."/>
            <person name="Shin H."/>
            <person name="Siddiqui A."/>
            <person name="Sterky F."/>
            <person name="Terry A."/>
            <person name="Tsai C.J."/>
            <person name="Uberbacher E."/>
            <person name="Unneberg P."/>
            <person name="Vahala J."/>
            <person name="Wall K."/>
            <person name="Wessler S."/>
            <person name="Yang G."/>
            <person name="Yin T."/>
            <person name="Douglas C."/>
            <person name="Marra M."/>
            <person name="Sandberg G."/>
            <person name="Van de Peer Y."/>
            <person name="Rokhsar D."/>
        </authorList>
    </citation>
    <scope>NUCLEOTIDE SEQUENCE [LARGE SCALE GENOMIC DNA]</scope>
    <source>
        <strain evidence="2">cv. Nisqually</strain>
    </source>
</reference>
<accession>A0ACC0RTU1</accession>
<evidence type="ECO:0000313" key="1">
    <source>
        <dbReference type="EMBL" id="KAI9379851.1"/>
    </source>
</evidence>
<dbReference type="EMBL" id="CM009306">
    <property type="protein sequence ID" value="KAI9379851.1"/>
    <property type="molecule type" value="Genomic_DNA"/>
</dbReference>
<comment type="caution">
    <text evidence="1">The sequence shown here is derived from an EMBL/GenBank/DDBJ whole genome shotgun (WGS) entry which is preliminary data.</text>
</comment>
<keyword evidence="2" id="KW-1185">Reference proteome</keyword>
<proteinExistence type="predicted"/>
<name>A0ACC0RTU1_POPTR</name>
<sequence length="422" mass="45400">MPNLRVFSIQESGLGNDEDDDLSFLYTLSNSSKLEVLAIDGNNFGGVLPGIISNFSTKLKKMTFGRNQIQGSIPDGIGNLISLDTLGLERNHLTGSIPNSIGKLQNLVEFVLSENKLSGSIPSSLGNITSLMQINFHQNSLQGSIPASLGNCRNLLLLGLSQNNLSGPIPKEVLSISSLSMRLGYQGKFEHLSLDGNLFQGPISESLRSLRALQDLNLSHNNLTGQIPKFLGDFKLLQSLDLSFNDLEGEVPMHGVFENTSAVSIAGNKNLCGGILQLNLPTCRSKSTKPKSSTKLTLIVAIPCGFIGLIFIASFLFLCCLKKSLRKTKNELSCEMPFRTVAYKDLLQATNGFSSGNLVGAGSFGSVYKGVLAVDGVIVAVKVFNLLREGASKSFMRECAALLNIRHRNLVKVLFACAGVDV</sequence>
<protein>
    <submittedName>
        <fullName evidence="1">Uncharacterized protein</fullName>
    </submittedName>
</protein>
<evidence type="ECO:0000313" key="2">
    <source>
        <dbReference type="Proteomes" id="UP000006729"/>
    </source>
</evidence>
<organism evidence="1 2">
    <name type="scientific">Populus trichocarpa</name>
    <name type="common">Western balsam poplar</name>
    <name type="synonym">Populus balsamifera subsp. trichocarpa</name>
    <dbReference type="NCBI Taxonomy" id="3694"/>
    <lineage>
        <taxon>Eukaryota</taxon>
        <taxon>Viridiplantae</taxon>
        <taxon>Streptophyta</taxon>
        <taxon>Embryophyta</taxon>
        <taxon>Tracheophyta</taxon>
        <taxon>Spermatophyta</taxon>
        <taxon>Magnoliopsida</taxon>
        <taxon>eudicotyledons</taxon>
        <taxon>Gunneridae</taxon>
        <taxon>Pentapetalae</taxon>
        <taxon>rosids</taxon>
        <taxon>fabids</taxon>
        <taxon>Malpighiales</taxon>
        <taxon>Salicaceae</taxon>
        <taxon>Saliceae</taxon>
        <taxon>Populus</taxon>
    </lineage>
</organism>
<gene>
    <name evidence="1" type="ORF">POPTR_017G152080v4</name>
</gene>
<dbReference type="Proteomes" id="UP000006729">
    <property type="component" value="Chromosome 17"/>
</dbReference>